<dbReference type="GO" id="GO:0055085">
    <property type="term" value="P:transmembrane transport"/>
    <property type="evidence" value="ECO:0007669"/>
    <property type="project" value="InterPro"/>
</dbReference>
<dbReference type="Gene3D" id="3.40.190.170">
    <property type="entry name" value="Bacterial extracellular solute-binding protein, family 7"/>
    <property type="match status" value="1"/>
</dbReference>
<dbReference type="RefSeq" id="WP_032550774.1">
    <property type="nucleotide sequence ID" value="NZ_JFFR01000013.1"/>
</dbReference>
<dbReference type="PANTHER" id="PTHR33376">
    <property type="match status" value="1"/>
</dbReference>
<keyword evidence="3 4" id="KW-0732">Signal</keyword>
<feature type="signal peptide" evidence="4">
    <location>
        <begin position="1"/>
        <end position="23"/>
    </location>
</feature>
<proteinExistence type="inferred from homology"/>
<dbReference type="NCBIfam" id="NF037995">
    <property type="entry name" value="TRAP_S1"/>
    <property type="match status" value="1"/>
</dbReference>
<dbReference type="InterPro" id="IPR038404">
    <property type="entry name" value="TRAP_DctP_sf"/>
</dbReference>
<keyword evidence="2" id="KW-0813">Transport</keyword>
<comment type="similarity">
    <text evidence="1">Belongs to the bacterial solute-binding protein 7 family.</text>
</comment>
<sequence>MKTNKLFKSVALAAISSCVAFNAAAERFILAQAYPNDHIFNYAAETFMQELKETGSDYTPQYHSGGDLGDWQSQFEQAVDGVIPMTISFGASEFDKRLDLTWLGYVADDWNSAKQIYGLKGGMLDIYNDIFADIGLHALGIVPTGFGSMAIRKGVGKVPVEFPEDTKGLKIRTVDVPVAVDRFADWGFSAVPMPYGELYTSLQLGVIDGRGFGPSIEIWQMRDVLETYILTKDYFEQGFFLVNKDWWDGLPDEERNKMQQAADKTMQVVWQKAEQIDADYLEKVKGAGIKVVSLTDAQMDKAKASIYSNEWPSMEKTVGKDIMDQVYSVSGVQK</sequence>
<dbReference type="STRING" id="212667.VFDL14_22580"/>
<evidence type="ECO:0000256" key="1">
    <source>
        <dbReference type="ARBA" id="ARBA00009023"/>
    </source>
</evidence>
<reference evidence="5 6" key="1">
    <citation type="submission" date="2014-02" db="EMBL/GenBank/DDBJ databases">
        <title>Vibrio fortis Dalian14 Genome Sequencing.</title>
        <authorList>
            <person name="Wang Y."/>
            <person name="Song L."/>
            <person name="Liu G."/>
            <person name="Ding J."/>
        </authorList>
    </citation>
    <scope>NUCLEOTIDE SEQUENCE [LARGE SCALE GENOMIC DNA]</scope>
    <source>
        <strain evidence="5 6">Dalian14</strain>
    </source>
</reference>
<feature type="chain" id="PRO_5001627376" evidence="4">
    <location>
        <begin position="24"/>
        <end position="334"/>
    </location>
</feature>
<dbReference type="EMBL" id="JFFR01000013">
    <property type="protein sequence ID" value="KDN28905.1"/>
    <property type="molecule type" value="Genomic_DNA"/>
</dbReference>
<evidence type="ECO:0000256" key="4">
    <source>
        <dbReference type="SAM" id="SignalP"/>
    </source>
</evidence>
<name>A0A066UP96_9VIBR</name>
<accession>A0A066UP96</accession>
<evidence type="ECO:0000313" key="6">
    <source>
        <dbReference type="Proteomes" id="UP000027219"/>
    </source>
</evidence>
<dbReference type="Pfam" id="PF03480">
    <property type="entry name" value="DctP"/>
    <property type="match status" value="1"/>
</dbReference>
<comment type="caution">
    <text evidence="5">The sequence shown here is derived from an EMBL/GenBank/DDBJ whole genome shotgun (WGS) entry which is preliminary data.</text>
</comment>
<protein>
    <submittedName>
        <fullName evidence="5">C4-dicarboxylate ABC transporter substrate-binding protein</fullName>
    </submittedName>
</protein>
<evidence type="ECO:0000256" key="3">
    <source>
        <dbReference type="ARBA" id="ARBA00022729"/>
    </source>
</evidence>
<dbReference type="Proteomes" id="UP000027219">
    <property type="component" value="Unassembled WGS sequence"/>
</dbReference>
<evidence type="ECO:0000256" key="2">
    <source>
        <dbReference type="ARBA" id="ARBA00022448"/>
    </source>
</evidence>
<evidence type="ECO:0000313" key="5">
    <source>
        <dbReference type="EMBL" id="KDN28905.1"/>
    </source>
</evidence>
<dbReference type="OrthoDB" id="8690069at2"/>
<dbReference type="AlphaFoldDB" id="A0A066UP96"/>
<organism evidence="5 6">
    <name type="scientific">Vibrio fortis</name>
    <dbReference type="NCBI Taxonomy" id="212667"/>
    <lineage>
        <taxon>Bacteria</taxon>
        <taxon>Pseudomonadati</taxon>
        <taxon>Pseudomonadota</taxon>
        <taxon>Gammaproteobacteria</taxon>
        <taxon>Vibrionales</taxon>
        <taxon>Vibrionaceae</taxon>
        <taxon>Vibrio</taxon>
    </lineage>
</organism>
<gene>
    <name evidence="5" type="ORF">VFDL14_22580</name>
</gene>
<keyword evidence="6" id="KW-1185">Reference proteome</keyword>
<dbReference type="PANTHER" id="PTHR33376:SF7">
    <property type="entry name" value="C4-DICARBOXYLATE-BINDING PROTEIN DCTB"/>
    <property type="match status" value="1"/>
</dbReference>
<dbReference type="InterPro" id="IPR018389">
    <property type="entry name" value="DctP_fam"/>
</dbReference>